<dbReference type="InterPro" id="IPR009057">
    <property type="entry name" value="Homeodomain-like_sf"/>
</dbReference>
<dbReference type="GO" id="GO:1901135">
    <property type="term" value="P:carbohydrate derivative metabolic process"/>
    <property type="evidence" value="ECO:0007669"/>
    <property type="project" value="InterPro"/>
</dbReference>
<dbReference type="SUPFAM" id="SSF46689">
    <property type="entry name" value="Homeodomain-like"/>
    <property type="match status" value="1"/>
</dbReference>
<dbReference type="GO" id="GO:0097367">
    <property type="term" value="F:carbohydrate derivative binding"/>
    <property type="evidence" value="ECO:0007669"/>
    <property type="project" value="InterPro"/>
</dbReference>
<evidence type="ECO:0000256" key="2">
    <source>
        <dbReference type="ARBA" id="ARBA00023125"/>
    </source>
</evidence>
<dbReference type="GO" id="GO:0003677">
    <property type="term" value="F:DNA binding"/>
    <property type="evidence" value="ECO:0007669"/>
    <property type="project" value="UniProtKB-KW"/>
</dbReference>
<feature type="domain" description="HTH rpiR-type" evidence="4">
    <location>
        <begin position="24"/>
        <end position="100"/>
    </location>
</feature>
<keyword evidence="1" id="KW-0805">Transcription regulation</keyword>
<dbReference type="PROSITE" id="PS51071">
    <property type="entry name" value="HTH_RPIR"/>
    <property type="match status" value="1"/>
</dbReference>
<keyword evidence="2" id="KW-0238">DNA-binding</keyword>
<gene>
    <name evidence="6" type="ORF">HMPREF9436_02091</name>
</gene>
<evidence type="ECO:0000259" key="4">
    <source>
        <dbReference type="PROSITE" id="PS51071"/>
    </source>
</evidence>
<dbReference type="Gene3D" id="1.10.10.10">
    <property type="entry name" value="Winged helix-like DNA-binding domain superfamily/Winged helix DNA-binding domain"/>
    <property type="match status" value="1"/>
</dbReference>
<dbReference type="Pfam" id="PF01418">
    <property type="entry name" value="HTH_6"/>
    <property type="match status" value="1"/>
</dbReference>
<dbReference type="Gene3D" id="3.40.50.10490">
    <property type="entry name" value="Glucose-6-phosphate isomerase like protein, domain 1"/>
    <property type="match status" value="1"/>
</dbReference>
<dbReference type="InterPro" id="IPR046348">
    <property type="entry name" value="SIS_dom_sf"/>
</dbReference>
<dbReference type="STRING" id="748224.HMPREF9436_02091"/>
<protein>
    <submittedName>
        <fullName evidence="6">SIS domain protein</fullName>
    </submittedName>
</protein>
<sequence>MPQIFLPNTAGYDMLTEKAEGRIAMLIVDKLAFQEKLSEGEKTLAAYILAHGMEIAKYSTRSLAEVTYTSPPTVLRLCKKLGFTGFDDFKQNFVRELEYLDQQQGKVDFNFPFAENDSPMRVAQNIGELYEEAVKDTMQLLRYEDLHKAVLLLKYHEEIHIFSAGTAINQAESFREKMLKIGKRVVIFNNLNYQRYQACCLSERDLAMIISYSGETAQMLEIARQCKRSGTPILALTSFGENSLTCYADCKLTLSTKESIYQNLGDYASHLSMTLLLDILYSEYFRQNYQKNYTYKLERARELEQHRTSTNPILLNLHKENAE</sequence>
<dbReference type="AlphaFoldDB" id="E2ZK88"/>
<keyword evidence="3" id="KW-0804">Transcription</keyword>
<dbReference type="InterPro" id="IPR000281">
    <property type="entry name" value="HTH_RpiR"/>
</dbReference>
<dbReference type="BioCyc" id="FCF748224-HMP:GTSS-1197-MONOMER"/>
<dbReference type="GO" id="GO:0003700">
    <property type="term" value="F:DNA-binding transcription factor activity"/>
    <property type="evidence" value="ECO:0007669"/>
    <property type="project" value="InterPro"/>
</dbReference>
<accession>E2ZK88</accession>
<dbReference type="PANTHER" id="PTHR30514">
    <property type="entry name" value="GLUCOKINASE"/>
    <property type="match status" value="1"/>
</dbReference>
<dbReference type="PANTHER" id="PTHR30514:SF10">
    <property type="entry name" value="MURR_RPIR FAMILY TRANSCRIPTIONAL REGULATOR"/>
    <property type="match status" value="1"/>
</dbReference>
<dbReference type="PROSITE" id="PS51464">
    <property type="entry name" value="SIS"/>
    <property type="match status" value="1"/>
</dbReference>
<reference evidence="6 7" key="1">
    <citation type="submission" date="2010-08" db="EMBL/GenBank/DDBJ databases">
        <authorList>
            <person name="Weinstock G."/>
            <person name="Sodergren E."/>
            <person name="Clifton S."/>
            <person name="Fulton L."/>
            <person name="Fulton B."/>
            <person name="Courtney L."/>
            <person name="Fronick C."/>
            <person name="Harrison M."/>
            <person name="Strong C."/>
            <person name="Farmer C."/>
            <person name="Delahaunty K."/>
            <person name="Markovic C."/>
            <person name="Hall O."/>
            <person name="Minx P."/>
            <person name="Tomlinson C."/>
            <person name="Mitreva M."/>
            <person name="Hou S."/>
            <person name="Chen J."/>
            <person name="Wollam A."/>
            <person name="Pepin K.H."/>
            <person name="Johnson M."/>
            <person name="Bhonagiri V."/>
            <person name="Zhang X."/>
            <person name="Suruliraj S."/>
            <person name="Warren W."/>
            <person name="Chinwalla A."/>
            <person name="Mardis E.R."/>
            <person name="Wilson R.K."/>
        </authorList>
    </citation>
    <scope>NUCLEOTIDE SEQUENCE [LARGE SCALE GENOMIC DNA]</scope>
    <source>
        <strain evidence="6 7">KLE1255</strain>
    </source>
</reference>
<dbReference type="SUPFAM" id="SSF53697">
    <property type="entry name" value="SIS domain"/>
    <property type="match status" value="1"/>
</dbReference>
<evidence type="ECO:0000313" key="7">
    <source>
        <dbReference type="Proteomes" id="UP000006028"/>
    </source>
</evidence>
<dbReference type="InterPro" id="IPR035472">
    <property type="entry name" value="RpiR-like_SIS"/>
</dbReference>
<dbReference type="eggNOG" id="COG1737">
    <property type="taxonomic scope" value="Bacteria"/>
</dbReference>
<evidence type="ECO:0000256" key="1">
    <source>
        <dbReference type="ARBA" id="ARBA00023015"/>
    </source>
</evidence>
<dbReference type="Pfam" id="PF01380">
    <property type="entry name" value="SIS"/>
    <property type="match status" value="1"/>
</dbReference>
<dbReference type="Proteomes" id="UP000006028">
    <property type="component" value="Unassembled WGS sequence"/>
</dbReference>
<dbReference type="InterPro" id="IPR001347">
    <property type="entry name" value="SIS_dom"/>
</dbReference>
<comment type="caution">
    <text evidence="6">The sequence shown here is derived from an EMBL/GenBank/DDBJ whole genome shotgun (WGS) entry which is preliminary data.</text>
</comment>
<evidence type="ECO:0000259" key="5">
    <source>
        <dbReference type="PROSITE" id="PS51464"/>
    </source>
</evidence>
<dbReference type="InterPro" id="IPR036388">
    <property type="entry name" value="WH-like_DNA-bd_sf"/>
</dbReference>
<evidence type="ECO:0000256" key="3">
    <source>
        <dbReference type="ARBA" id="ARBA00023163"/>
    </source>
</evidence>
<feature type="domain" description="SIS" evidence="5">
    <location>
        <begin position="149"/>
        <end position="290"/>
    </location>
</feature>
<evidence type="ECO:0000313" key="6">
    <source>
        <dbReference type="EMBL" id="EFQ06403.1"/>
    </source>
</evidence>
<dbReference type="EMBL" id="AECU01000170">
    <property type="protein sequence ID" value="EFQ06403.1"/>
    <property type="molecule type" value="Genomic_DNA"/>
</dbReference>
<proteinExistence type="predicted"/>
<dbReference type="CDD" id="cd05013">
    <property type="entry name" value="SIS_RpiR"/>
    <property type="match status" value="1"/>
</dbReference>
<name>E2ZK88_9FIRM</name>
<dbReference type="InterPro" id="IPR047640">
    <property type="entry name" value="RpiR-like"/>
</dbReference>
<organism evidence="6 7">
    <name type="scientific">Faecalibacterium cf. prausnitzii KLE1255</name>
    <dbReference type="NCBI Taxonomy" id="748224"/>
    <lineage>
        <taxon>Bacteria</taxon>
        <taxon>Bacillati</taxon>
        <taxon>Bacillota</taxon>
        <taxon>Clostridia</taxon>
        <taxon>Eubacteriales</taxon>
        <taxon>Oscillospiraceae</taxon>
        <taxon>Faecalibacterium</taxon>
    </lineage>
</organism>
<dbReference type="HOGENOM" id="CLU_055769_2_1_9"/>